<dbReference type="RefSeq" id="WP_179513185.1">
    <property type="nucleotide sequence ID" value="NZ_JANFAU010000012.1"/>
</dbReference>
<evidence type="ECO:0000313" key="2">
    <source>
        <dbReference type="Proteomes" id="UP001165565"/>
    </source>
</evidence>
<accession>A0AA41ZBM9</accession>
<dbReference type="AlphaFoldDB" id="A0AA41ZBM9"/>
<dbReference type="Gene3D" id="3.90.1720.10">
    <property type="entry name" value="endopeptidase domain like (from Nostoc punctiforme)"/>
    <property type="match status" value="1"/>
</dbReference>
<evidence type="ECO:0000313" key="1">
    <source>
        <dbReference type="EMBL" id="MCW6536648.1"/>
    </source>
</evidence>
<proteinExistence type="predicted"/>
<dbReference type="Proteomes" id="UP001165565">
    <property type="component" value="Unassembled WGS sequence"/>
</dbReference>
<reference evidence="1" key="1">
    <citation type="submission" date="2022-06" db="EMBL/GenBank/DDBJ databases">
        <title>Sphingomonas sp. nov. isolated from rhizosphere soil of tomato.</title>
        <authorList>
            <person name="Dong H."/>
            <person name="Gao R."/>
        </authorList>
    </citation>
    <scope>NUCLEOTIDE SEQUENCE</scope>
    <source>
        <strain evidence="1">MMSM24</strain>
    </source>
</reference>
<gene>
    <name evidence="1" type="ORF">NEE01_17865</name>
</gene>
<name>A0AA41ZBM9_9SPHN</name>
<keyword evidence="2" id="KW-1185">Reference proteome</keyword>
<dbReference type="EMBL" id="JANFAV010000014">
    <property type="protein sequence ID" value="MCW6536648.1"/>
    <property type="molecule type" value="Genomic_DNA"/>
</dbReference>
<organism evidence="1 2">
    <name type="scientific">Sphingomonas lycopersici</name>
    <dbReference type="NCBI Taxonomy" id="2951807"/>
    <lineage>
        <taxon>Bacteria</taxon>
        <taxon>Pseudomonadati</taxon>
        <taxon>Pseudomonadota</taxon>
        <taxon>Alphaproteobacteria</taxon>
        <taxon>Sphingomonadales</taxon>
        <taxon>Sphingomonadaceae</taxon>
        <taxon>Sphingomonas</taxon>
    </lineage>
</organism>
<sequence length="130" mass="13153">MTRAGRVVAAARATIGARFRAHGRDPALGLDCVGVAAWALAAGGWRGRVPAGYALAAGEAAVAPAMLAGLEPCDGDAAGDLLLCRAGGGLHLAIRTEAGFVHADAGLRRVVERPGAPPWPVLAAWRLEGE</sequence>
<comment type="caution">
    <text evidence="1">The sequence shown here is derived from an EMBL/GenBank/DDBJ whole genome shotgun (WGS) entry which is preliminary data.</text>
</comment>
<protein>
    <submittedName>
        <fullName evidence="1">Peptidoglycan endopeptidase</fullName>
    </submittedName>
</protein>